<name>A0A0M1VSL8_FUSVC</name>
<evidence type="ECO:0000313" key="2">
    <source>
        <dbReference type="EMBL" id="EEO39555.1"/>
    </source>
</evidence>
<dbReference type="EMBL" id="ACDE02000013">
    <property type="protein sequence ID" value="EEO39555.1"/>
    <property type="molecule type" value="Genomic_DNA"/>
</dbReference>
<dbReference type="AlphaFoldDB" id="A0A0M1VSL8"/>
<organism evidence="2 3">
    <name type="scientific">Fusobacterium vincentii 4_1_13</name>
    <dbReference type="NCBI Taxonomy" id="469606"/>
    <lineage>
        <taxon>Bacteria</taxon>
        <taxon>Fusobacteriati</taxon>
        <taxon>Fusobacteriota</taxon>
        <taxon>Fusobacteriia</taxon>
        <taxon>Fusobacteriales</taxon>
        <taxon>Fusobacteriaceae</taxon>
        <taxon>Fusobacterium</taxon>
    </lineage>
</organism>
<dbReference type="HOGENOM" id="CLU_1945633_0_0_0"/>
<sequence length="129" mass="15646">MILFKILLMVLFCCVLPVVIVLKIWVYFVTLHTEKKNELRRQKLLSYFPIKTVPELLKVLEAEAQKSKEYYFKTYYITTELHFNDVCLIQGEDNWIVCYADSHAFTDEHYFQTEQEACEFFFHYYFNLL</sequence>
<keyword evidence="1" id="KW-0812">Transmembrane</keyword>
<dbReference type="eggNOG" id="ENOG502ZCK7">
    <property type="taxonomic scope" value="Bacteria"/>
</dbReference>
<dbReference type="Proteomes" id="UP000004925">
    <property type="component" value="Unassembled WGS sequence"/>
</dbReference>
<reference evidence="2 3" key="1">
    <citation type="submission" date="2011-10" db="EMBL/GenBank/DDBJ databases">
        <title>The Genome Sequence of Fusobacterium sp. 4_1_13.</title>
        <authorList>
            <consortium name="The Broad Institute Genome Sequencing Platform"/>
            <person name="Earl A."/>
            <person name="Ward D."/>
            <person name="Feldgarden M."/>
            <person name="Gevers D."/>
            <person name="Strauss J."/>
            <person name="Ambrose C."/>
            <person name="Allen-Vercoe E."/>
            <person name="Young S.K."/>
            <person name="Zeng Q."/>
            <person name="Gargeya S."/>
            <person name="Fitzgerald M."/>
            <person name="Haas B."/>
            <person name="Abouelleil A."/>
            <person name="Alvarado L."/>
            <person name="Arachchi H.M."/>
            <person name="Berlin A."/>
            <person name="Brown A."/>
            <person name="Chapman S.B."/>
            <person name="Chen Z."/>
            <person name="Dunbar C."/>
            <person name="Freedman E."/>
            <person name="Gearin G."/>
            <person name="Goldberg J."/>
            <person name="Griggs A."/>
            <person name="Gujja S."/>
            <person name="Heiman D."/>
            <person name="Howarth C."/>
            <person name="Larson L."/>
            <person name="Lui A."/>
            <person name="MacDonald P.J."/>
            <person name="Montmayeur A."/>
            <person name="Murphy C."/>
            <person name="Neiman D."/>
            <person name="Pearson M."/>
            <person name="Priest M."/>
            <person name="Roberts A."/>
            <person name="Saif S."/>
            <person name="Shea T."/>
            <person name="Shenoy N."/>
            <person name="Sisk P."/>
            <person name="Stolte C."/>
            <person name="Sykes S."/>
            <person name="Wortman J."/>
            <person name="Nusbaum C."/>
            <person name="Birren B."/>
        </authorList>
    </citation>
    <scope>NUCLEOTIDE SEQUENCE [LARGE SCALE GENOMIC DNA]</scope>
    <source>
        <strain evidence="2 3">4_1_13</strain>
    </source>
</reference>
<accession>A0A0M1VSL8</accession>
<feature type="transmembrane region" description="Helical" evidence="1">
    <location>
        <begin position="6"/>
        <end position="31"/>
    </location>
</feature>
<keyword evidence="1" id="KW-0472">Membrane</keyword>
<evidence type="ECO:0000313" key="3">
    <source>
        <dbReference type="Proteomes" id="UP000004925"/>
    </source>
</evidence>
<gene>
    <name evidence="2" type="ORF">FSCG_00268</name>
</gene>
<protein>
    <submittedName>
        <fullName evidence="2">Uncharacterized protein</fullName>
    </submittedName>
</protein>
<dbReference type="RefSeq" id="WP_008797462.1">
    <property type="nucleotide sequence ID" value="NZ_KQ235735.1"/>
</dbReference>
<comment type="caution">
    <text evidence="2">The sequence shown here is derived from an EMBL/GenBank/DDBJ whole genome shotgun (WGS) entry which is preliminary data.</text>
</comment>
<evidence type="ECO:0000256" key="1">
    <source>
        <dbReference type="SAM" id="Phobius"/>
    </source>
</evidence>
<keyword evidence="1" id="KW-1133">Transmembrane helix</keyword>
<proteinExistence type="predicted"/>